<keyword evidence="2" id="KW-1185">Reference proteome</keyword>
<comment type="caution">
    <text evidence="1">The sequence shown here is derived from an EMBL/GenBank/DDBJ whole genome shotgun (WGS) entry which is preliminary data.</text>
</comment>
<reference evidence="1 2" key="1">
    <citation type="submission" date="2020-08" db="EMBL/GenBank/DDBJ databases">
        <title>Plant Genome Project.</title>
        <authorList>
            <person name="Zhang R.-G."/>
        </authorList>
    </citation>
    <scope>NUCLEOTIDE SEQUENCE [LARGE SCALE GENOMIC DNA]</scope>
    <source>
        <tissue evidence="1">Rhizome</tissue>
    </source>
</reference>
<dbReference type="AlphaFoldDB" id="A0A8J5GAL2"/>
<gene>
    <name evidence="1" type="ORF">ZIOFF_036829</name>
</gene>
<proteinExistence type="predicted"/>
<dbReference type="PANTHER" id="PTHR33623:SF4">
    <property type="entry name" value="DUF4378 DOMAIN-CONTAINING PROTEIN"/>
    <property type="match status" value="1"/>
</dbReference>
<evidence type="ECO:0000313" key="2">
    <source>
        <dbReference type="Proteomes" id="UP000734854"/>
    </source>
</evidence>
<evidence type="ECO:0008006" key="3">
    <source>
        <dbReference type="Google" id="ProtNLM"/>
    </source>
</evidence>
<organism evidence="1 2">
    <name type="scientific">Zingiber officinale</name>
    <name type="common">Ginger</name>
    <name type="synonym">Amomum zingiber</name>
    <dbReference type="NCBI Taxonomy" id="94328"/>
    <lineage>
        <taxon>Eukaryota</taxon>
        <taxon>Viridiplantae</taxon>
        <taxon>Streptophyta</taxon>
        <taxon>Embryophyta</taxon>
        <taxon>Tracheophyta</taxon>
        <taxon>Spermatophyta</taxon>
        <taxon>Magnoliopsida</taxon>
        <taxon>Liliopsida</taxon>
        <taxon>Zingiberales</taxon>
        <taxon>Zingiberaceae</taxon>
        <taxon>Zingiber</taxon>
    </lineage>
</organism>
<sequence>MPQLVGGGKGAAESSVSDRIPFRRRRRRAIAFLSPHPLEAAKISKLNSLIDGGAGKKRQLLRRIGRFERLAEPTPINLVSCFASSNYEVTTARRLLRHFTSICHVSSLDASLEKLLLDFFVHSLTVLQRKAAKTEEDEEALRLILAAREWMEGRWSGADDYHGEGTVREMEEGENGWMKQQAAAEEVAVDLEGLLFGLLMQELMADLASYVLM</sequence>
<name>A0A8J5GAL2_ZINOF</name>
<accession>A0A8J5GAL2</accession>
<dbReference type="EMBL" id="JACMSC010000010">
    <property type="protein sequence ID" value="KAG6504495.1"/>
    <property type="molecule type" value="Genomic_DNA"/>
</dbReference>
<protein>
    <recommendedName>
        <fullName evidence="3">DUF4378 domain-containing protein</fullName>
    </recommendedName>
</protein>
<dbReference type="Proteomes" id="UP000734854">
    <property type="component" value="Unassembled WGS sequence"/>
</dbReference>
<evidence type="ECO:0000313" key="1">
    <source>
        <dbReference type="EMBL" id="KAG6504495.1"/>
    </source>
</evidence>
<dbReference type="PANTHER" id="PTHR33623">
    <property type="entry name" value="OS04G0572500 PROTEIN"/>
    <property type="match status" value="1"/>
</dbReference>